<dbReference type="Proteomes" id="UP000886785">
    <property type="component" value="Unassembled WGS sequence"/>
</dbReference>
<dbReference type="PANTHER" id="PTHR11614">
    <property type="entry name" value="PHOSPHOLIPASE-RELATED"/>
    <property type="match status" value="1"/>
</dbReference>
<evidence type="ECO:0000313" key="3">
    <source>
        <dbReference type="Proteomes" id="UP000886785"/>
    </source>
</evidence>
<gene>
    <name evidence="2" type="ORF">IAA54_02100</name>
</gene>
<dbReference type="InterPro" id="IPR022742">
    <property type="entry name" value="Hydrolase_4"/>
</dbReference>
<dbReference type="Gene3D" id="3.40.50.1820">
    <property type="entry name" value="alpha/beta hydrolase"/>
    <property type="match status" value="1"/>
</dbReference>
<dbReference type="EMBL" id="DVHF01000027">
    <property type="protein sequence ID" value="HIR56433.1"/>
    <property type="molecule type" value="Genomic_DNA"/>
</dbReference>
<reference evidence="2" key="2">
    <citation type="journal article" date="2021" name="PeerJ">
        <title>Extensive microbial diversity within the chicken gut microbiome revealed by metagenomics and culture.</title>
        <authorList>
            <person name="Gilroy R."/>
            <person name="Ravi A."/>
            <person name="Getino M."/>
            <person name="Pursley I."/>
            <person name="Horton D.L."/>
            <person name="Alikhan N.F."/>
            <person name="Baker D."/>
            <person name="Gharbi K."/>
            <person name="Hall N."/>
            <person name="Watson M."/>
            <person name="Adriaenssens E.M."/>
            <person name="Foster-Nyarko E."/>
            <person name="Jarju S."/>
            <person name="Secka A."/>
            <person name="Antonio M."/>
            <person name="Oren A."/>
            <person name="Chaudhuri R.R."/>
            <person name="La Ragione R."/>
            <person name="Hildebrand F."/>
            <person name="Pallen M.J."/>
        </authorList>
    </citation>
    <scope>NUCLEOTIDE SEQUENCE</scope>
    <source>
        <strain evidence="2">ChiSjej1B19-7085</strain>
    </source>
</reference>
<name>A0A9D1DP40_9FIRM</name>
<dbReference type="InterPro" id="IPR029058">
    <property type="entry name" value="AB_hydrolase_fold"/>
</dbReference>
<comment type="caution">
    <text evidence="2">The sequence shown here is derived from an EMBL/GenBank/DDBJ whole genome shotgun (WGS) entry which is preliminary data.</text>
</comment>
<dbReference type="AlphaFoldDB" id="A0A9D1DP40"/>
<dbReference type="GO" id="GO:0016787">
    <property type="term" value="F:hydrolase activity"/>
    <property type="evidence" value="ECO:0007669"/>
    <property type="project" value="UniProtKB-KW"/>
</dbReference>
<evidence type="ECO:0000313" key="2">
    <source>
        <dbReference type="EMBL" id="HIR56433.1"/>
    </source>
</evidence>
<dbReference type="SUPFAM" id="SSF53474">
    <property type="entry name" value="alpha/beta-Hydrolases"/>
    <property type="match status" value="1"/>
</dbReference>
<dbReference type="InterPro" id="IPR051044">
    <property type="entry name" value="MAG_DAG_Lipase"/>
</dbReference>
<accession>A0A9D1DP40</accession>
<organism evidence="2 3">
    <name type="scientific">Candidatus Gallacutalibacter pullicola</name>
    <dbReference type="NCBI Taxonomy" id="2840830"/>
    <lineage>
        <taxon>Bacteria</taxon>
        <taxon>Bacillati</taxon>
        <taxon>Bacillota</taxon>
        <taxon>Clostridia</taxon>
        <taxon>Eubacteriales</taxon>
        <taxon>Candidatus Gallacutalibacter</taxon>
    </lineage>
</organism>
<reference evidence="2" key="1">
    <citation type="submission" date="2020-10" db="EMBL/GenBank/DDBJ databases">
        <authorList>
            <person name="Gilroy R."/>
        </authorList>
    </citation>
    <scope>NUCLEOTIDE SEQUENCE</scope>
    <source>
        <strain evidence="2">ChiSjej1B19-7085</strain>
    </source>
</reference>
<proteinExistence type="predicted"/>
<sequence>MEIVKKEFYFDSCVNGERIFVRTAGPEDGVPVRGIVQIAHGMAEHSLLYDSFMEYLAENGFFAAANDHLGHGKSVSCGGVYGYFGEGGCKNLVEDMHRLFSILHTERKELPYFLIGHSMGSFLSRSYAAKYGNDLTALVLLGTGAGPGTAKLEAQRAVANTIVRRKGPLGHDPMFAKLSTGKFNEYFAPARTPNDWLSRDEAEVDRYTRDPLCGFSLTVSGYRDILDLQAQINSEKWGRAVPDIPILFASGDQDPVGDFGKGVRKSAEYLLRTGHKRVTVKLYPGARHVLLCETNRSEVFRDLLAFLTDSP</sequence>
<evidence type="ECO:0000259" key="1">
    <source>
        <dbReference type="Pfam" id="PF12146"/>
    </source>
</evidence>
<protein>
    <submittedName>
        <fullName evidence="2">Alpha/beta fold hydrolase</fullName>
    </submittedName>
</protein>
<dbReference type="Pfam" id="PF12146">
    <property type="entry name" value="Hydrolase_4"/>
    <property type="match status" value="1"/>
</dbReference>
<feature type="domain" description="Serine aminopeptidase S33" evidence="1">
    <location>
        <begin position="32"/>
        <end position="294"/>
    </location>
</feature>
<keyword evidence="2" id="KW-0378">Hydrolase</keyword>